<reference evidence="1 2" key="1">
    <citation type="journal article" date="2022" name="New Phytol.">
        <title>Ecological generalism drives hyperdiversity of secondary metabolite gene clusters in xylarialean endophytes.</title>
        <authorList>
            <person name="Franco M.E.E."/>
            <person name="Wisecaver J.H."/>
            <person name="Arnold A.E."/>
            <person name="Ju Y.M."/>
            <person name="Slot J.C."/>
            <person name="Ahrendt S."/>
            <person name="Moore L.P."/>
            <person name="Eastman K.E."/>
            <person name="Scott K."/>
            <person name="Konkel Z."/>
            <person name="Mondo S.J."/>
            <person name="Kuo A."/>
            <person name="Hayes R.D."/>
            <person name="Haridas S."/>
            <person name="Andreopoulos B."/>
            <person name="Riley R."/>
            <person name="LaButti K."/>
            <person name="Pangilinan J."/>
            <person name="Lipzen A."/>
            <person name="Amirebrahimi M."/>
            <person name="Yan J."/>
            <person name="Adam C."/>
            <person name="Keymanesh K."/>
            <person name="Ng V."/>
            <person name="Louie K."/>
            <person name="Northen T."/>
            <person name="Drula E."/>
            <person name="Henrissat B."/>
            <person name="Hsieh H.M."/>
            <person name="Youens-Clark K."/>
            <person name="Lutzoni F."/>
            <person name="Miadlikowska J."/>
            <person name="Eastwood D.C."/>
            <person name="Hamelin R.C."/>
            <person name="Grigoriev I.V."/>
            <person name="U'Ren J.M."/>
        </authorList>
    </citation>
    <scope>NUCLEOTIDE SEQUENCE [LARGE SCALE GENOMIC DNA]</scope>
    <source>
        <strain evidence="1 2">ER1909</strain>
    </source>
</reference>
<evidence type="ECO:0000313" key="1">
    <source>
        <dbReference type="EMBL" id="KAI6082797.1"/>
    </source>
</evidence>
<accession>A0ACC0CR69</accession>
<keyword evidence="2" id="KW-1185">Reference proteome</keyword>
<comment type="caution">
    <text evidence="1">The sequence shown here is derived from an EMBL/GenBank/DDBJ whole genome shotgun (WGS) entry which is preliminary data.</text>
</comment>
<dbReference type="Proteomes" id="UP001497680">
    <property type="component" value="Unassembled WGS sequence"/>
</dbReference>
<gene>
    <name evidence="1" type="ORF">F4821DRAFT_263577</name>
</gene>
<sequence>MSSPNPITAGLDRLSREADQSGLGYMWKNFESKLPDLFVGDVAESKIGVADAERDQVDWVPILEELCTAQGNRVPTLLILNRHNSWSRIDATVEGFSETCHLAGVTPFFLNLVVGMGSKDSSKDEDFMSCYSTFGMEAHNDSSWEICYNIRHFERHHRKSPEDPWSCRQSVLHESFTVSKQLTWVVIQPPEAFDLTVEQTPHPMTLHLRYLHAAIKNWREYLDSFAQRFLSLNQEIAMPKPYKKFKVNFSHMQHLQSLRGKLHHARSILANTRTTLNAIAEHESAVAQKENLSPALHDDFQRKLRNISREVDNYIETSRKLLHVSDDLRSMYNNILTFQGQEIQHDTSLKLAQLVQADASGNKDMAVLADLTHNDSRSMRIATAIAMLYLPINLVMSFFSSNLVWYGTAVDVAENHSSSLQIRSEIWIASVAAVVLAIGTVYWSWWWNWREQREQRKPGKMAPEK</sequence>
<protein>
    <submittedName>
        <fullName evidence="1">Uncharacterized protein</fullName>
    </submittedName>
</protein>
<proteinExistence type="predicted"/>
<dbReference type="EMBL" id="MU394363">
    <property type="protein sequence ID" value="KAI6082797.1"/>
    <property type="molecule type" value="Genomic_DNA"/>
</dbReference>
<organism evidence="1 2">
    <name type="scientific">Hypoxylon rubiginosum</name>
    <dbReference type="NCBI Taxonomy" id="110542"/>
    <lineage>
        <taxon>Eukaryota</taxon>
        <taxon>Fungi</taxon>
        <taxon>Dikarya</taxon>
        <taxon>Ascomycota</taxon>
        <taxon>Pezizomycotina</taxon>
        <taxon>Sordariomycetes</taxon>
        <taxon>Xylariomycetidae</taxon>
        <taxon>Xylariales</taxon>
        <taxon>Hypoxylaceae</taxon>
        <taxon>Hypoxylon</taxon>
    </lineage>
</organism>
<name>A0ACC0CR69_9PEZI</name>
<evidence type="ECO:0000313" key="2">
    <source>
        <dbReference type="Proteomes" id="UP001497680"/>
    </source>
</evidence>